<evidence type="ECO:0000313" key="4">
    <source>
        <dbReference type="Proteomes" id="UP001623330"/>
    </source>
</evidence>
<comment type="subcellular location">
    <subcellularLocation>
        <location evidence="1">Mitochondrion</location>
    </subcellularLocation>
</comment>
<accession>A0ABR4NWM3</accession>
<organism evidence="3 4">
    <name type="scientific">Nakaseomyces bracarensis</name>
    <dbReference type="NCBI Taxonomy" id="273131"/>
    <lineage>
        <taxon>Eukaryota</taxon>
        <taxon>Fungi</taxon>
        <taxon>Dikarya</taxon>
        <taxon>Ascomycota</taxon>
        <taxon>Saccharomycotina</taxon>
        <taxon>Saccharomycetes</taxon>
        <taxon>Saccharomycetales</taxon>
        <taxon>Saccharomycetaceae</taxon>
        <taxon>Nakaseomyces</taxon>
    </lineage>
</organism>
<sequence>MIPRLLKPNGVLRGGRRWFSQGRSKAGAVTKEKTTKLKDDLGTISNSGANDVVMEKENQVDEVNEKCQSKAGSLRDESLRPTLLVPNVSPTDHLAPNEVHLEGLFAGFKPLFLGNSATIKPNVDFIDNGYFISKNFKVVGASTDGDNPEKSLEKFLDTLKNTEWELEEDSPKKIIPWEASISGIEYNDKSFKNVPKNVIGRLKPFKLLRMKINNKNKSGGKKRSTIIKQLKFNNSKVNDEMHLIDLFNKPNHTNIRGSRSGDMSGLGMQNLTKEQILKRKEHFKEVMYFYHKYSFLKKDCDQYKIQVEKFSRLAQREFQKVTGLVIRPRRGDYSVPLHAYINRKQCSKKILERYFRKRIYQDVTSILLTFSSTIKDDLAMKRFRRKLHRLQENTIQDLLSTIPSAEFQESDSDCLICRSPVVGFNRLHWLKPSKRWNTIRGTNISREYNYSSGVYSITRSGMKYMRYPVYLNWNTYDATFKSWNHYNG</sequence>
<keyword evidence="2" id="KW-0496">Mitochondrion</keyword>
<evidence type="ECO:0000313" key="3">
    <source>
        <dbReference type="EMBL" id="KAL3233144.1"/>
    </source>
</evidence>
<protein>
    <submittedName>
        <fullName evidence="3">Uncharacterized protein</fullName>
    </submittedName>
</protein>
<evidence type="ECO:0000256" key="1">
    <source>
        <dbReference type="ARBA" id="ARBA00004173"/>
    </source>
</evidence>
<dbReference type="InterPro" id="IPR014804">
    <property type="entry name" value="Pet20-like"/>
</dbReference>
<gene>
    <name evidence="3" type="ORF">RNJ44_05060</name>
</gene>
<comment type="caution">
    <text evidence="3">The sequence shown here is derived from an EMBL/GenBank/DDBJ whole genome shotgun (WGS) entry which is preliminary data.</text>
</comment>
<evidence type="ECO:0000256" key="2">
    <source>
        <dbReference type="ARBA" id="ARBA00023128"/>
    </source>
</evidence>
<name>A0ABR4NWM3_9SACH</name>
<dbReference type="Proteomes" id="UP001623330">
    <property type="component" value="Unassembled WGS sequence"/>
</dbReference>
<proteinExistence type="predicted"/>
<dbReference type="Pfam" id="PF08692">
    <property type="entry name" value="Pet20"/>
    <property type="match status" value="1"/>
</dbReference>
<dbReference type="EMBL" id="JBEVYD010000005">
    <property type="protein sequence ID" value="KAL3233144.1"/>
    <property type="molecule type" value="Genomic_DNA"/>
</dbReference>
<reference evidence="3 4" key="1">
    <citation type="submission" date="2024-05" db="EMBL/GenBank/DDBJ databases">
        <title>Long read based assembly of the Candida bracarensis genome reveals expanded adhesin content.</title>
        <authorList>
            <person name="Marcet-Houben M."/>
            <person name="Ksiezopolska E."/>
            <person name="Gabaldon T."/>
        </authorList>
    </citation>
    <scope>NUCLEOTIDE SEQUENCE [LARGE SCALE GENOMIC DNA]</scope>
    <source>
        <strain evidence="3 4">CBM6</strain>
    </source>
</reference>
<keyword evidence="4" id="KW-1185">Reference proteome</keyword>